<keyword evidence="5" id="KW-0472">Membrane</keyword>
<evidence type="ECO:0000256" key="2">
    <source>
        <dbReference type="ARBA" id="ARBA00007558"/>
    </source>
</evidence>
<dbReference type="InterPro" id="IPR006968">
    <property type="entry name" value="RUS_fam"/>
</dbReference>
<protein>
    <recommendedName>
        <fullName evidence="6">Protein root UVB sensitive/RUS domain-containing protein</fullName>
    </recommendedName>
</protein>
<evidence type="ECO:0000256" key="3">
    <source>
        <dbReference type="ARBA" id="ARBA00022692"/>
    </source>
</evidence>
<comment type="subcellular location">
    <subcellularLocation>
        <location evidence="1">Membrane</location>
    </subcellularLocation>
</comment>
<keyword evidence="8" id="KW-1185">Reference proteome</keyword>
<evidence type="ECO:0000256" key="4">
    <source>
        <dbReference type="ARBA" id="ARBA00022989"/>
    </source>
</evidence>
<reference evidence="7 8" key="1">
    <citation type="submission" date="2023-01" db="EMBL/GenBank/DDBJ databases">
        <title>Analysis of 21 Apiospora genomes using comparative genomics revels a genus with tremendous synthesis potential of carbohydrate active enzymes and secondary metabolites.</title>
        <authorList>
            <person name="Sorensen T."/>
        </authorList>
    </citation>
    <scope>NUCLEOTIDE SEQUENCE [LARGE SCALE GENOMIC DNA]</scope>
    <source>
        <strain evidence="7 8">CBS 83171</strain>
    </source>
</reference>
<organism evidence="7 8">
    <name type="scientific">Apiospora saccharicola</name>
    <dbReference type="NCBI Taxonomy" id="335842"/>
    <lineage>
        <taxon>Eukaryota</taxon>
        <taxon>Fungi</taxon>
        <taxon>Dikarya</taxon>
        <taxon>Ascomycota</taxon>
        <taxon>Pezizomycotina</taxon>
        <taxon>Sordariomycetes</taxon>
        <taxon>Xylariomycetidae</taxon>
        <taxon>Amphisphaeriales</taxon>
        <taxon>Apiosporaceae</taxon>
        <taxon>Apiospora</taxon>
    </lineage>
</organism>
<evidence type="ECO:0000259" key="6">
    <source>
        <dbReference type="Pfam" id="PF04884"/>
    </source>
</evidence>
<accession>A0ABR1W685</accession>
<dbReference type="Proteomes" id="UP001446871">
    <property type="component" value="Unassembled WGS sequence"/>
</dbReference>
<proteinExistence type="inferred from homology"/>
<dbReference type="InterPro" id="IPR054549">
    <property type="entry name" value="UVB_sens_RUS_dom"/>
</dbReference>
<comment type="caution">
    <text evidence="7">The sequence shown here is derived from an EMBL/GenBank/DDBJ whole genome shotgun (WGS) entry which is preliminary data.</text>
</comment>
<dbReference type="PANTHER" id="PTHR12770:SF31">
    <property type="entry name" value="RUS FAMILY MEMBER 1"/>
    <property type="match status" value="1"/>
</dbReference>
<name>A0ABR1W685_9PEZI</name>
<sequence>MEFNAETLGVVNASGETVYSYTKDQNNDALWRVVYRKKTVSKYAKDVLNIFLPAGYPHSVTQDYKPYQIYDSLQAFSSSIAGMLSSRAVLQGMGVGDAGSSATGAVLLTVFQEGTGRIATILFAHYFGQAIEPECKFYRFSADLFNDTALLLDILTPALPHYPKIMALCASGILRSLCGAAAGAAKASLSSHFAKNGNLAELNAKDGSQETVITLMGMLAGSLFVRVVEGRQAVWCWMLILIGIHLWTNYKAVRSVQMRTLNRQRASIVTHEYRKSGAILRPEQVAQRESILFWKAPPINFCQTFSQEMTVDASDLDCLRSKNYFIAGHGTGPERTIVLRGSATGGATSKDALKAYMEALGGVGGRVDLDEDQVFWNALSSAGWKLNTGALETGPAMRLVC</sequence>
<keyword evidence="4" id="KW-1133">Transmembrane helix</keyword>
<feature type="domain" description="Protein root UVB sensitive/RUS" evidence="6">
    <location>
        <begin position="39"/>
        <end position="276"/>
    </location>
</feature>
<dbReference type="EMBL" id="JAQQWM010000002">
    <property type="protein sequence ID" value="KAK8077643.1"/>
    <property type="molecule type" value="Genomic_DNA"/>
</dbReference>
<dbReference type="PANTHER" id="PTHR12770">
    <property type="entry name" value="RUS1 FAMILY PROTEIN C16ORF58"/>
    <property type="match status" value="1"/>
</dbReference>
<gene>
    <name evidence="7" type="ORF">PG996_003813</name>
</gene>
<dbReference type="Pfam" id="PF04884">
    <property type="entry name" value="UVB_sens_prot"/>
    <property type="match status" value="1"/>
</dbReference>
<evidence type="ECO:0000256" key="5">
    <source>
        <dbReference type="ARBA" id="ARBA00023136"/>
    </source>
</evidence>
<evidence type="ECO:0000256" key="1">
    <source>
        <dbReference type="ARBA" id="ARBA00004370"/>
    </source>
</evidence>
<keyword evidence="3" id="KW-0812">Transmembrane</keyword>
<evidence type="ECO:0000313" key="8">
    <source>
        <dbReference type="Proteomes" id="UP001446871"/>
    </source>
</evidence>
<comment type="similarity">
    <text evidence="2">Belongs to the RUS1 family.</text>
</comment>
<evidence type="ECO:0000313" key="7">
    <source>
        <dbReference type="EMBL" id="KAK8077643.1"/>
    </source>
</evidence>